<evidence type="ECO:0000256" key="3">
    <source>
        <dbReference type="ARBA" id="ARBA00022833"/>
    </source>
</evidence>
<feature type="region of interest" description="Disordered" evidence="5">
    <location>
        <begin position="622"/>
        <end position="646"/>
    </location>
</feature>
<dbReference type="InterPro" id="IPR001965">
    <property type="entry name" value="Znf_PHD"/>
</dbReference>
<feature type="region of interest" description="Disordered" evidence="5">
    <location>
        <begin position="345"/>
        <end position="401"/>
    </location>
</feature>
<evidence type="ECO:0000256" key="4">
    <source>
        <dbReference type="PROSITE-ProRule" id="PRU00146"/>
    </source>
</evidence>
<keyword evidence="3" id="KW-0862">Zinc</keyword>
<feature type="region of interest" description="Disordered" evidence="5">
    <location>
        <begin position="189"/>
        <end position="250"/>
    </location>
</feature>
<dbReference type="InterPro" id="IPR028938">
    <property type="entry name" value="Rsf1-like"/>
</dbReference>
<dbReference type="SMART" id="SM00249">
    <property type="entry name" value="PHD"/>
    <property type="match status" value="1"/>
</dbReference>
<dbReference type="GO" id="GO:0031213">
    <property type="term" value="C:RSF complex"/>
    <property type="evidence" value="ECO:0007669"/>
    <property type="project" value="InterPro"/>
</dbReference>
<feature type="region of interest" description="Disordered" evidence="5">
    <location>
        <begin position="691"/>
        <end position="864"/>
    </location>
</feature>
<dbReference type="GO" id="GO:0006355">
    <property type="term" value="P:regulation of DNA-templated transcription"/>
    <property type="evidence" value="ECO:0007669"/>
    <property type="project" value="InterPro"/>
</dbReference>
<name>A0A6H0Y4V0_9PEZI</name>
<evidence type="ECO:0000256" key="2">
    <source>
        <dbReference type="ARBA" id="ARBA00022771"/>
    </source>
</evidence>
<protein>
    <recommendedName>
        <fullName evidence="6">PHD-type domain-containing protein</fullName>
    </recommendedName>
</protein>
<evidence type="ECO:0000313" key="8">
    <source>
        <dbReference type="Proteomes" id="UP000503462"/>
    </source>
</evidence>
<dbReference type="InterPro" id="IPR011011">
    <property type="entry name" value="Znf_FYVE_PHD"/>
</dbReference>
<dbReference type="Gene3D" id="3.30.40.10">
    <property type="entry name" value="Zinc/RING finger domain, C3HC4 (zinc finger)"/>
    <property type="match status" value="1"/>
</dbReference>
<feature type="region of interest" description="Disordered" evidence="5">
    <location>
        <begin position="421"/>
        <end position="459"/>
    </location>
</feature>
<organism evidence="7 8">
    <name type="scientific">Peltaster fructicola</name>
    <dbReference type="NCBI Taxonomy" id="286661"/>
    <lineage>
        <taxon>Eukaryota</taxon>
        <taxon>Fungi</taxon>
        <taxon>Dikarya</taxon>
        <taxon>Ascomycota</taxon>
        <taxon>Pezizomycotina</taxon>
        <taxon>Dothideomycetes</taxon>
        <taxon>Dothideomycetes incertae sedis</taxon>
        <taxon>Peltaster</taxon>
    </lineage>
</organism>
<gene>
    <name evidence="7" type="ORF">AMS68_007584</name>
</gene>
<sequence>MPRYKRSAAEAELDMSAFEESEQKDDAQTEMLTKLRNMWEFASLMQYIYLFGSVVKIDEDLDIEDLEKECLQTTPSDVLAAIGLALLKYVSSHRGLTPSIFSEYTRRQYLAKLPSQNPFGDEEEPIPFNDLDVFARIRVLQQLSTWTLGNAERIRGLMTEGEDELNWRMEPLGWDADDRAYFVLDDNRLYRRTDEPPPPPTPQTKTKSKPASKKKKPAPKPSRGTRTSKRRKIDETSEPEEEQEVDESMDTEDVIMANGADHAEHNVEELGYGFTSKTWECLAITLAEYQEFLATIQRSRDANEKALRRRIEEEVRPIIEKRAEAIKQKQLKKLREIENVQKMATAKRSSRLADKADKQAKEEEERQVELRKAAELRMAHDEQDRARRLEEGHESRRLTREQRLKEREVKRILHEEELARLEREASTAGSQQDGRDQSEIERKRLSSRNLQNQQEAHRKELERLTQDQAEDKWYFDCIVCGMHGDNLDDGSHSVACERCNVWQHSNCHGFTPEQCENENFHFICGSCRKKENTHKEHKSGIVLKLGKQNGSPSLQANGTVSVKKEHALPDFVQRQLDAPSQQQVSQAPHHPQQRQEAYLPQPNLTPAVAKPPMYQPPVQHIQQMSPYQPGGFASTPPQRTQGPPTANIGHPMPGMAQHNWVHYNAVNGSMPRPHNPMPPAQPTMYTGIPMTGQPPHAPYNVQRPPSRETAPMSTPQQVQLSPVLATINRSASSVQHTPGPQPAQGILQSSPHTSFPPPNTAYNRQAAVSPIKSSPPRPTAPSPSANLLNGHAGSFSTTNSHAVSPAASFENAPKLATPSKTIDVSVSPANNTSELATNGMKGPWPHGSLGVPHKHDASAGAHPQ</sequence>
<feature type="compositionally biased region" description="Basic and acidic residues" evidence="5">
    <location>
        <begin position="433"/>
        <end position="444"/>
    </location>
</feature>
<evidence type="ECO:0000256" key="1">
    <source>
        <dbReference type="ARBA" id="ARBA00022723"/>
    </source>
</evidence>
<feature type="compositionally biased region" description="Polar residues" evidence="5">
    <location>
        <begin position="727"/>
        <end position="738"/>
    </location>
</feature>
<dbReference type="PANTHER" id="PTHR14296:SF3">
    <property type="entry name" value="DIKAR, ISOFORM F"/>
    <property type="match status" value="1"/>
</dbReference>
<proteinExistence type="predicted"/>
<feature type="compositionally biased region" description="Acidic residues" evidence="5">
    <location>
        <begin position="236"/>
        <end position="250"/>
    </location>
</feature>
<feature type="compositionally biased region" description="Basic and acidic residues" evidence="5">
    <location>
        <begin position="351"/>
        <end position="401"/>
    </location>
</feature>
<dbReference type="InterPro" id="IPR019787">
    <property type="entry name" value="Znf_PHD-finger"/>
</dbReference>
<evidence type="ECO:0000259" key="6">
    <source>
        <dbReference type="PROSITE" id="PS50016"/>
    </source>
</evidence>
<feature type="compositionally biased region" description="Basic residues" evidence="5">
    <location>
        <begin position="206"/>
        <end position="218"/>
    </location>
</feature>
<reference evidence="7 8" key="1">
    <citation type="journal article" date="2016" name="Sci. Rep.">
        <title>Peltaster fructicola genome reveals evolution from an invasive phytopathogen to an ectophytic parasite.</title>
        <authorList>
            <person name="Xu C."/>
            <person name="Chen H."/>
            <person name="Gleason M.L."/>
            <person name="Xu J.R."/>
            <person name="Liu H."/>
            <person name="Zhang R."/>
            <person name="Sun G."/>
        </authorList>
    </citation>
    <scope>NUCLEOTIDE SEQUENCE [LARGE SCALE GENOMIC DNA]</scope>
    <source>
        <strain evidence="7 8">LNHT1506</strain>
    </source>
</reference>
<keyword evidence="1" id="KW-0479">Metal-binding</keyword>
<dbReference type="SUPFAM" id="SSF57903">
    <property type="entry name" value="FYVE/PHD zinc finger"/>
    <property type="match status" value="1"/>
</dbReference>
<feature type="compositionally biased region" description="Polar residues" evidence="5">
    <location>
        <begin position="711"/>
        <end position="720"/>
    </location>
</feature>
<dbReference type="EMBL" id="CP051143">
    <property type="protein sequence ID" value="QIX02067.1"/>
    <property type="molecule type" value="Genomic_DNA"/>
</dbReference>
<keyword evidence="2 4" id="KW-0863">Zinc-finger</keyword>
<dbReference type="PANTHER" id="PTHR14296">
    <property type="entry name" value="REMODELING AND SPACING FACTOR 1"/>
    <property type="match status" value="1"/>
</dbReference>
<dbReference type="PROSITE" id="PS01359">
    <property type="entry name" value="ZF_PHD_1"/>
    <property type="match status" value="1"/>
</dbReference>
<dbReference type="GO" id="GO:0008270">
    <property type="term" value="F:zinc ion binding"/>
    <property type="evidence" value="ECO:0007669"/>
    <property type="project" value="UniProtKB-KW"/>
</dbReference>
<evidence type="ECO:0000256" key="5">
    <source>
        <dbReference type="SAM" id="MobiDB-lite"/>
    </source>
</evidence>
<dbReference type="OrthoDB" id="303107at2759"/>
<dbReference type="InterPro" id="IPR019786">
    <property type="entry name" value="Zinc_finger_PHD-type_CS"/>
</dbReference>
<dbReference type="PROSITE" id="PS50016">
    <property type="entry name" value="ZF_PHD_2"/>
    <property type="match status" value="1"/>
</dbReference>
<feature type="domain" description="PHD-type" evidence="6">
    <location>
        <begin position="474"/>
        <end position="530"/>
    </location>
</feature>
<accession>A0A6H0Y4V0</accession>
<feature type="compositionally biased region" description="Polar residues" evidence="5">
    <location>
        <begin position="818"/>
        <end position="836"/>
    </location>
</feature>
<dbReference type="AlphaFoldDB" id="A0A6H0Y4V0"/>
<feature type="compositionally biased region" description="Polar residues" evidence="5">
    <location>
        <begin position="635"/>
        <end position="644"/>
    </location>
</feature>
<dbReference type="InterPro" id="IPR013083">
    <property type="entry name" value="Znf_RING/FYVE/PHD"/>
</dbReference>
<dbReference type="Proteomes" id="UP000503462">
    <property type="component" value="Chromosome 5"/>
</dbReference>
<evidence type="ECO:0000313" key="7">
    <source>
        <dbReference type="EMBL" id="QIX02067.1"/>
    </source>
</evidence>
<keyword evidence="8" id="KW-1185">Reference proteome</keyword>